<sequence length="55" mass="5895">MQAREPHLSHSAGAAEILSGTLPSLDMRLMVTALSISGTSHLDVLQVCSLRLEYS</sequence>
<keyword evidence="2" id="KW-1185">Reference proteome</keyword>
<protein>
    <submittedName>
        <fullName evidence="1">Uncharacterized protein</fullName>
    </submittedName>
</protein>
<comment type="caution">
    <text evidence="1">The sequence shown here is derived from an EMBL/GenBank/DDBJ whole genome shotgun (WGS) entry which is preliminary data.</text>
</comment>
<name>A0ABP6Z8L7_9ACTN</name>
<organism evidence="1 2">
    <name type="scientific">Kribbella ginsengisoli</name>
    <dbReference type="NCBI Taxonomy" id="363865"/>
    <lineage>
        <taxon>Bacteria</taxon>
        <taxon>Bacillati</taxon>
        <taxon>Actinomycetota</taxon>
        <taxon>Actinomycetes</taxon>
        <taxon>Propionibacteriales</taxon>
        <taxon>Kribbellaceae</taxon>
        <taxon>Kribbella</taxon>
    </lineage>
</organism>
<gene>
    <name evidence="1" type="ORF">GCM10022235_85510</name>
</gene>
<evidence type="ECO:0000313" key="2">
    <source>
        <dbReference type="Proteomes" id="UP001501222"/>
    </source>
</evidence>
<reference evidence="2" key="1">
    <citation type="journal article" date="2019" name="Int. J. Syst. Evol. Microbiol.">
        <title>The Global Catalogue of Microorganisms (GCM) 10K type strain sequencing project: providing services to taxonomists for standard genome sequencing and annotation.</title>
        <authorList>
            <consortium name="The Broad Institute Genomics Platform"/>
            <consortium name="The Broad Institute Genome Sequencing Center for Infectious Disease"/>
            <person name="Wu L."/>
            <person name="Ma J."/>
        </authorList>
    </citation>
    <scope>NUCLEOTIDE SEQUENCE [LARGE SCALE GENOMIC DNA]</scope>
    <source>
        <strain evidence="2">JCM 16928</strain>
    </source>
</reference>
<dbReference type="Proteomes" id="UP001501222">
    <property type="component" value="Unassembled WGS sequence"/>
</dbReference>
<dbReference type="EMBL" id="BAABAA010000029">
    <property type="protein sequence ID" value="GAA3600459.1"/>
    <property type="molecule type" value="Genomic_DNA"/>
</dbReference>
<evidence type="ECO:0000313" key="1">
    <source>
        <dbReference type="EMBL" id="GAA3600459.1"/>
    </source>
</evidence>
<proteinExistence type="predicted"/>
<accession>A0ABP6Z8L7</accession>